<evidence type="ECO:0000313" key="8">
    <source>
        <dbReference type="EMBL" id="PPE75694.1"/>
    </source>
</evidence>
<evidence type="ECO:0000259" key="7">
    <source>
        <dbReference type="PROSITE" id="PS51296"/>
    </source>
</evidence>
<dbReference type="OrthoDB" id="9800167at2"/>
<dbReference type="Gene3D" id="2.102.10.10">
    <property type="entry name" value="Rieske [2Fe-2S] iron-sulphur domain"/>
    <property type="match status" value="1"/>
</dbReference>
<dbReference type="GO" id="GO:0046872">
    <property type="term" value="F:metal ion binding"/>
    <property type="evidence" value="ECO:0007669"/>
    <property type="project" value="UniProtKB-KW"/>
</dbReference>
<dbReference type="PANTHER" id="PTHR21496">
    <property type="entry name" value="FERREDOXIN-RELATED"/>
    <property type="match status" value="1"/>
</dbReference>
<dbReference type="EMBL" id="PSNW01000001">
    <property type="protein sequence ID" value="PPE75694.1"/>
    <property type="molecule type" value="Genomic_DNA"/>
</dbReference>
<dbReference type="InterPro" id="IPR017941">
    <property type="entry name" value="Rieske_2Fe-2S"/>
</dbReference>
<organism evidence="8 9">
    <name type="scientific">Solimonas fluminis</name>
    <dbReference type="NCBI Taxonomy" id="2086571"/>
    <lineage>
        <taxon>Bacteria</taxon>
        <taxon>Pseudomonadati</taxon>
        <taxon>Pseudomonadota</taxon>
        <taxon>Gammaproteobacteria</taxon>
        <taxon>Nevskiales</taxon>
        <taxon>Nevskiaceae</taxon>
        <taxon>Solimonas</taxon>
    </lineage>
</organism>
<dbReference type="Pfam" id="PF00355">
    <property type="entry name" value="Rieske"/>
    <property type="match status" value="1"/>
</dbReference>
<keyword evidence="2" id="KW-0479">Metal-binding</keyword>
<dbReference type="AlphaFoldDB" id="A0A2S5TL33"/>
<dbReference type="GO" id="GO:0051537">
    <property type="term" value="F:2 iron, 2 sulfur cluster binding"/>
    <property type="evidence" value="ECO:0007669"/>
    <property type="project" value="UniProtKB-KW"/>
</dbReference>
<evidence type="ECO:0000256" key="5">
    <source>
        <dbReference type="ARBA" id="ARBA00034078"/>
    </source>
</evidence>
<keyword evidence="4" id="KW-0411">Iron-sulfur</keyword>
<evidence type="ECO:0000256" key="2">
    <source>
        <dbReference type="ARBA" id="ARBA00022723"/>
    </source>
</evidence>
<proteinExistence type="inferred from homology"/>
<dbReference type="InterPro" id="IPR036922">
    <property type="entry name" value="Rieske_2Fe-2S_sf"/>
</dbReference>
<protein>
    <submittedName>
        <fullName evidence="8">Rieske (2Fe-2S) protein</fullName>
    </submittedName>
</protein>
<comment type="caution">
    <text evidence="8">The sequence shown here is derived from an EMBL/GenBank/DDBJ whole genome shotgun (WGS) entry which is preliminary data.</text>
</comment>
<evidence type="ECO:0000256" key="6">
    <source>
        <dbReference type="ARBA" id="ARBA00038001"/>
    </source>
</evidence>
<keyword evidence="1" id="KW-0001">2Fe-2S</keyword>
<dbReference type="SUPFAM" id="SSF50022">
    <property type="entry name" value="ISP domain"/>
    <property type="match status" value="1"/>
</dbReference>
<name>A0A2S5TL33_9GAMM</name>
<sequence>MSRVELAASGEVQEGRLHAVSAEGRSLLLTRVAGRACAVENRCPHFNLPMTRGRVEHGTIRCPWHGSRFDACTGENLDWVNSVAGLPLPAWSRALVAAGRKPAPLKTFNVTEADGKLYLEA</sequence>
<evidence type="ECO:0000256" key="4">
    <source>
        <dbReference type="ARBA" id="ARBA00023014"/>
    </source>
</evidence>
<keyword evidence="3" id="KW-0408">Iron</keyword>
<dbReference type="RefSeq" id="WP_104228659.1">
    <property type="nucleotide sequence ID" value="NZ_PSNW01000001.1"/>
</dbReference>
<dbReference type="PROSITE" id="PS51296">
    <property type="entry name" value="RIESKE"/>
    <property type="match status" value="1"/>
</dbReference>
<evidence type="ECO:0000256" key="1">
    <source>
        <dbReference type="ARBA" id="ARBA00022714"/>
    </source>
</evidence>
<reference evidence="8 9" key="1">
    <citation type="submission" date="2018-02" db="EMBL/GenBank/DDBJ databases">
        <title>Genome sequencing of Solimonas sp. HR-BB.</title>
        <authorList>
            <person name="Lee Y."/>
            <person name="Jeon C.O."/>
        </authorList>
    </citation>
    <scope>NUCLEOTIDE SEQUENCE [LARGE SCALE GENOMIC DNA]</scope>
    <source>
        <strain evidence="8 9">HR-BB</strain>
    </source>
</reference>
<comment type="cofactor">
    <cofactor evidence="5">
        <name>[2Fe-2S] cluster</name>
        <dbReference type="ChEBI" id="CHEBI:190135"/>
    </cofactor>
</comment>
<evidence type="ECO:0000256" key="3">
    <source>
        <dbReference type="ARBA" id="ARBA00023004"/>
    </source>
</evidence>
<feature type="domain" description="Rieske" evidence="7">
    <location>
        <begin position="4"/>
        <end position="119"/>
    </location>
</feature>
<dbReference type="Proteomes" id="UP000238220">
    <property type="component" value="Unassembled WGS sequence"/>
</dbReference>
<accession>A0A2S5TL33</accession>
<keyword evidence="9" id="KW-1185">Reference proteome</keyword>
<gene>
    <name evidence="8" type="ORF">C3942_02030</name>
</gene>
<dbReference type="PANTHER" id="PTHR21496:SF0">
    <property type="entry name" value="RIESKE DOMAIN-CONTAINING PROTEIN"/>
    <property type="match status" value="1"/>
</dbReference>
<comment type="similarity">
    <text evidence="6">Belongs to the bacterial ring-hydroxylating dioxygenase ferredoxin component family.</text>
</comment>
<evidence type="ECO:0000313" key="9">
    <source>
        <dbReference type="Proteomes" id="UP000238220"/>
    </source>
</evidence>